<sequence length="416" mass="43791">MSSLVWSYAASQSPSHKPRPLVVFLSWMFAPPSVAAKYTQLINSLGWDCAFYQPNAASMWVPLWSAANSRKVLDEVERALSVHGVRPLVFAAFSGAPKAAYADMLSAMGPVLTPEAAAGAAAGTPVPSPSVMPVLPSDEPALGLVSTPPEPPSFLPSQLLPPAVPAADAVGVLSALPAADAVDVLSTVPAASSADVPSAPQEEQAQLEVQVTAQLQHSPNPRLHSQRSPTPQHQKQQSQRHSPEQQQHGQHSPEQQQQQQQQQLEAGNQDSKLWVQGCILTRQAVLWGLPAAAMLLVETLMALSHPSPNPFMQFARAHTHSSSGAAADDTAALGGLLHLALLSPCSTTMLWTVLDWGRQWGAVCGVGSAEKGFSWDWGELNADGVTPKELMELRADEATAATEVAATKAAAAAAVA</sequence>
<accession>A0A7S3QN18</accession>
<dbReference type="PANTHER" id="PTHR12265:SF0">
    <property type="entry name" value="EXPRESSED PROTEIN"/>
    <property type="match status" value="1"/>
</dbReference>
<evidence type="ECO:0000256" key="1">
    <source>
        <dbReference type="SAM" id="MobiDB-lite"/>
    </source>
</evidence>
<feature type="compositionally biased region" description="Low complexity" evidence="1">
    <location>
        <begin position="234"/>
        <end position="263"/>
    </location>
</feature>
<evidence type="ECO:0000313" key="2">
    <source>
        <dbReference type="EMBL" id="CAE0487825.1"/>
    </source>
</evidence>
<feature type="region of interest" description="Disordered" evidence="1">
    <location>
        <begin position="219"/>
        <end position="265"/>
    </location>
</feature>
<gene>
    <name evidence="2" type="ORF">DTER00134_LOCUS2875</name>
</gene>
<reference evidence="2" key="1">
    <citation type="submission" date="2021-01" db="EMBL/GenBank/DDBJ databases">
        <authorList>
            <person name="Corre E."/>
            <person name="Pelletier E."/>
            <person name="Niang G."/>
            <person name="Scheremetjew M."/>
            <person name="Finn R."/>
            <person name="Kale V."/>
            <person name="Holt S."/>
            <person name="Cochrane G."/>
            <person name="Meng A."/>
            <person name="Brown T."/>
            <person name="Cohen L."/>
        </authorList>
    </citation>
    <scope>NUCLEOTIDE SEQUENCE</scope>
    <source>
        <strain evidence="2">CCMP1320</strain>
    </source>
</reference>
<dbReference type="InterPro" id="IPR008547">
    <property type="entry name" value="DUF829_TMEM53"/>
</dbReference>
<protein>
    <submittedName>
        <fullName evidence="2">Uncharacterized protein</fullName>
    </submittedName>
</protein>
<dbReference type="AlphaFoldDB" id="A0A7S3QN18"/>
<organism evidence="2">
    <name type="scientific">Dunaliella tertiolecta</name>
    <name type="common">Green alga</name>
    <dbReference type="NCBI Taxonomy" id="3047"/>
    <lineage>
        <taxon>Eukaryota</taxon>
        <taxon>Viridiplantae</taxon>
        <taxon>Chlorophyta</taxon>
        <taxon>core chlorophytes</taxon>
        <taxon>Chlorophyceae</taxon>
        <taxon>CS clade</taxon>
        <taxon>Chlamydomonadales</taxon>
        <taxon>Dunaliellaceae</taxon>
        <taxon>Dunaliella</taxon>
    </lineage>
</organism>
<dbReference type="EMBL" id="HBIP01005731">
    <property type="protein sequence ID" value="CAE0487825.1"/>
    <property type="molecule type" value="Transcribed_RNA"/>
</dbReference>
<dbReference type="PANTHER" id="PTHR12265">
    <property type="entry name" value="TRANSMEMBRANE PROTEIN 53"/>
    <property type="match status" value="1"/>
</dbReference>
<proteinExistence type="predicted"/>
<name>A0A7S3QN18_DUNTE</name>